<dbReference type="PANTHER" id="PTHR46565">
    <property type="entry name" value="COLD SHOCK DOMAIN PROTEIN 2"/>
    <property type="match status" value="1"/>
</dbReference>
<dbReference type="InterPro" id="IPR012340">
    <property type="entry name" value="NA-bd_OB-fold"/>
</dbReference>
<dbReference type="InterPro" id="IPR011129">
    <property type="entry name" value="CSD"/>
</dbReference>
<evidence type="ECO:0000256" key="6">
    <source>
        <dbReference type="ARBA" id="ARBA00023163"/>
    </source>
</evidence>
<comment type="caution">
    <text evidence="8">The sequence shown here is derived from an EMBL/GenBank/DDBJ whole genome shotgun (WGS) entry which is preliminary data.</text>
</comment>
<dbReference type="PANTHER" id="PTHR46565:SF20">
    <property type="entry name" value="COLD SHOCK DOMAIN-CONTAINING PROTEIN 4"/>
    <property type="match status" value="1"/>
</dbReference>
<evidence type="ECO:0000256" key="2">
    <source>
        <dbReference type="ARBA" id="ARBA00022490"/>
    </source>
</evidence>
<keyword evidence="2" id="KW-0963">Cytoplasm</keyword>
<feature type="domain" description="CSD" evidence="7">
    <location>
        <begin position="7"/>
        <end position="72"/>
    </location>
</feature>
<dbReference type="PRINTS" id="PR00050">
    <property type="entry name" value="COLDSHOCK"/>
</dbReference>
<name>A0ABV7KPZ2_PLAOK</name>
<accession>A0ABV7KPZ2</accession>
<keyword evidence="6" id="KW-0804">Transcription</keyword>
<evidence type="ECO:0000313" key="8">
    <source>
        <dbReference type="EMBL" id="MFC3211515.1"/>
    </source>
</evidence>
<evidence type="ECO:0000256" key="5">
    <source>
        <dbReference type="ARBA" id="ARBA00023159"/>
    </source>
</evidence>
<evidence type="ECO:0000256" key="3">
    <source>
        <dbReference type="ARBA" id="ARBA00023015"/>
    </source>
</evidence>
<dbReference type="Pfam" id="PF00313">
    <property type="entry name" value="CSD"/>
    <property type="match status" value="1"/>
</dbReference>
<evidence type="ECO:0000313" key="9">
    <source>
        <dbReference type="Proteomes" id="UP001595625"/>
    </source>
</evidence>
<evidence type="ECO:0000256" key="1">
    <source>
        <dbReference type="ARBA" id="ARBA00004496"/>
    </source>
</evidence>
<dbReference type="SMART" id="SM00357">
    <property type="entry name" value="CSP"/>
    <property type="match status" value="1"/>
</dbReference>
<dbReference type="RefSeq" id="WP_084245699.1">
    <property type="nucleotide sequence ID" value="NZ_CANMQG010000001.1"/>
</dbReference>
<dbReference type="InterPro" id="IPR002059">
    <property type="entry name" value="CSP_DNA-bd"/>
</dbReference>
<keyword evidence="5" id="KW-0010">Activator</keyword>
<keyword evidence="9" id="KW-1185">Reference proteome</keyword>
<evidence type="ECO:0000256" key="4">
    <source>
        <dbReference type="ARBA" id="ARBA00023125"/>
    </source>
</evidence>
<keyword evidence="4" id="KW-0238">DNA-binding</keyword>
<dbReference type="PIRSF" id="PIRSF002599">
    <property type="entry name" value="Cold_shock_A"/>
    <property type="match status" value="1"/>
</dbReference>
<evidence type="ECO:0000259" key="7">
    <source>
        <dbReference type="PROSITE" id="PS51857"/>
    </source>
</evidence>
<organism evidence="8 9">
    <name type="scientific">Planomicrobium okeanokoites</name>
    <name type="common">Planococcus okeanokoites</name>
    <name type="synonym">Flavobacterium okeanokoites</name>
    <dbReference type="NCBI Taxonomy" id="244"/>
    <lineage>
        <taxon>Bacteria</taxon>
        <taxon>Bacillati</taxon>
        <taxon>Bacillota</taxon>
        <taxon>Bacilli</taxon>
        <taxon>Bacillales</taxon>
        <taxon>Caryophanaceae</taxon>
        <taxon>Planomicrobium</taxon>
    </lineage>
</organism>
<dbReference type="PROSITE" id="PS51857">
    <property type="entry name" value="CSD_2"/>
    <property type="match status" value="1"/>
</dbReference>
<comment type="subcellular location">
    <subcellularLocation>
        <location evidence="1">Cytoplasm</location>
    </subcellularLocation>
</comment>
<dbReference type="CDD" id="cd04458">
    <property type="entry name" value="CSP_CDS"/>
    <property type="match status" value="1"/>
</dbReference>
<dbReference type="SUPFAM" id="SSF50249">
    <property type="entry name" value="Nucleic acid-binding proteins"/>
    <property type="match status" value="1"/>
</dbReference>
<gene>
    <name evidence="8" type="ORF">ACFOEJ_10560</name>
</gene>
<dbReference type="InterPro" id="IPR012156">
    <property type="entry name" value="Cold_shock_CspA"/>
</dbReference>
<dbReference type="Gene3D" id="2.40.50.140">
    <property type="entry name" value="Nucleic acid-binding proteins"/>
    <property type="match status" value="1"/>
</dbReference>
<dbReference type="Proteomes" id="UP001595625">
    <property type="component" value="Unassembled WGS sequence"/>
</dbReference>
<sequence>MSDEVLSGEGKVKWFDGDKGYGYITAPDGEEFFVETISINMDLGVLVPGQEVKFNIVEGNPERERIATNVTMKF</sequence>
<proteinExistence type="predicted"/>
<dbReference type="EMBL" id="JBHRUJ010000016">
    <property type="protein sequence ID" value="MFC3211515.1"/>
    <property type="molecule type" value="Genomic_DNA"/>
</dbReference>
<protein>
    <submittedName>
        <fullName evidence="8">Cold shock domain-containing protein</fullName>
    </submittedName>
</protein>
<keyword evidence="3" id="KW-0805">Transcription regulation</keyword>
<reference evidence="9" key="1">
    <citation type="journal article" date="2019" name="Int. J. Syst. Evol. Microbiol.">
        <title>The Global Catalogue of Microorganisms (GCM) 10K type strain sequencing project: providing services to taxonomists for standard genome sequencing and annotation.</title>
        <authorList>
            <consortium name="The Broad Institute Genomics Platform"/>
            <consortium name="The Broad Institute Genome Sequencing Center for Infectious Disease"/>
            <person name="Wu L."/>
            <person name="Ma J."/>
        </authorList>
    </citation>
    <scope>NUCLEOTIDE SEQUENCE [LARGE SCALE GENOMIC DNA]</scope>
    <source>
        <strain evidence="9">CCM 320</strain>
    </source>
</reference>